<dbReference type="InParanoid" id="A0A177C8S7"/>
<protein>
    <submittedName>
        <fullName evidence="1">Uncharacterized protein</fullName>
    </submittedName>
</protein>
<dbReference type="Proteomes" id="UP000077069">
    <property type="component" value="Unassembled WGS sequence"/>
</dbReference>
<dbReference type="EMBL" id="KV441554">
    <property type="protein sequence ID" value="OAG03531.1"/>
    <property type="molecule type" value="Genomic_DNA"/>
</dbReference>
<proteinExistence type="predicted"/>
<gene>
    <name evidence="1" type="ORF">CC84DRAFT_857470</name>
</gene>
<reference evidence="1 2" key="1">
    <citation type="submission" date="2016-05" db="EMBL/GenBank/DDBJ databases">
        <title>Comparative analysis of secretome profiles of manganese(II)-oxidizing ascomycete fungi.</title>
        <authorList>
            <consortium name="DOE Joint Genome Institute"/>
            <person name="Zeiner C.A."/>
            <person name="Purvine S.O."/>
            <person name="Zink E.M."/>
            <person name="Wu S."/>
            <person name="Pasa-Tolic L."/>
            <person name="Chaput D.L."/>
            <person name="Haridas S."/>
            <person name="Grigoriev I.V."/>
            <person name="Santelli C.M."/>
            <person name="Hansel C.M."/>
        </authorList>
    </citation>
    <scope>NUCLEOTIDE SEQUENCE [LARGE SCALE GENOMIC DNA]</scope>
    <source>
        <strain evidence="1 2">AP3s5-JAC2a</strain>
    </source>
</reference>
<organism evidence="1 2">
    <name type="scientific">Paraphaeosphaeria sporulosa</name>
    <dbReference type="NCBI Taxonomy" id="1460663"/>
    <lineage>
        <taxon>Eukaryota</taxon>
        <taxon>Fungi</taxon>
        <taxon>Dikarya</taxon>
        <taxon>Ascomycota</taxon>
        <taxon>Pezizomycotina</taxon>
        <taxon>Dothideomycetes</taxon>
        <taxon>Pleosporomycetidae</taxon>
        <taxon>Pleosporales</taxon>
        <taxon>Massarineae</taxon>
        <taxon>Didymosphaeriaceae</taxon>
        <taxon>Paraphaeosphaeria</taxon>
    </lineage>
</organism>
<accession>A0A177C8S7</accession>
<dbReference type="RefSeq" id="XP_018033896.1">
    <property type="nucleotide sequence ID" value="XM_018187638.1"/>
</dbReference>
<evidence type="ECO:0000313" key="1">
    <source>
        <dbReference type="EMBL" id="OAG03531.1"/>
    </source>
</evidence>
<dbReference type="GeneID" id="28771124"/>
<name>A0A177C8S7_9PLEO</name>
<sequence>MCDPRSRPPHRNQALSALQAPTDVPRLSLAAGPTLPPADDVKPLLSEIRRLTTYRETPRRRVIIAMPLPAAICVATVRPGISADRVYPGSVAGLSSWGSVRFAF</sequence>
<dbReference type="AlphaFoldDB" id="A0A177C8S7"/>
<keyword evidence="2" id="KW-1185">Reference proteome</keyword>
<evidence type="ECO:0000313" key="2">
    <source>
        <dbReference type="Proteomes" id="UP000077069"/>
    </source>
</evidence>